<dbReference type="STRING" id="57664.SAMN05661003_10758"/>
<protein>
    <submittedName>
        <fullName evidence="5">Hemolysin-type calcium-binding repeat-containing protein</fullName>
    </submittedName>
</protein>
<proteinExistence type="predicted"/>
<dbReference type="SMART" id="SM00237">
    <property type="entry name" value="Calx_beta"/>
    <property type="match status" value="1"/>
</dbReference>
<dbReference type="Proteomes" id="UP000243205">
    <property type="component" value="Unassembled WGS sequence"/>
</dbReference>
<keyword evidence="2" id="KW-0677">Repeat</keyword>
<accession>A0A1G7BV35</accession>
<dbReference type="InterPro" id="IPR003644">
    <property type="entry name" value="Calx_beta"/>
</dbReference>
<dbReference type="AlphaFoldDB" id="A0A1G7BV35"/>
<evidence type="ECO:0000313" key="6">
    <source>
        <dbReference type="Proteomes" id="UP000243205"/>
    </source>
</evidence>
<dbReference type="SUPFAM" id="SSF141072">
    <property type="entry name" value="CalX-like"/>
    <property type="match status" value="1"/>
</dbReference>
<dbReference type="OrthoDB" id="5428840at2"/>
<dbReference type="Pfam" id="PF03160">
    <property type="entry name" value="Calx-beta"/>
    <property type="match status" value="1"/>
</dbReference>
<evidence type="ECO:0000256" key="3">
    <source>
        <dbReference type="ARBA" id="ARBA00022837"/>
    </source>
</evidence>
<dbReference type="InterPro" id="IPR038081">
    <property type="entry name" value="CalX-like_sf"/>
</dbReference>
<dbReference type="SUPFAM" id="SSF51120">
    <property type="entry name" value="beta-Roll"/>
    <property type="match status" value="1"/>
</dbReference>
<dbReference type="Pfam" id="PF00353">
    <property type="entry name" value="HemolysinCabind"/>
    <property type="match status" value="1"/>
</dbReference>
<dbReference type="Pfam" id="PF13946">
    <property type="entry name" value="DUF4214"/>
    <property type="match status" value="1"/>
</dbReference>
<keyword evidence="3" id="KW-0106">Calcium</keyword>
<dbReference type="GO" id="GO:0004930">
    <property type="term" value="F:G protein-coupled receptor activity"/>
    <property type="evidence" value="ECO:0007669"/>
    <property type="project" value="InterPro"/>
</dbReference>
<feature type="domain" description="Calx-beta" evidence="4">
    <location>
        <begin position="172"/>
        <end position="266"/>
    </location>
</feature>
<keyword evidence="6" id="KW-1185">Reference proteome</keyword>
<dbReference type="Gene3D" id="2.60.40.2030">
    <property type="match status" value="1"/>
</dbReference>
<reference evidence="6" key="1">
    <citation type="submission" date="2016-10" db="EMBL/GenBank/DDBJ databases">
        <authorList>
            <person name="Varghese N."/>
            <person name="Submissions S."/>
        </authorList>
    </citation>
    <scope>NUCLEOTIDE SEQUENCE [LARGE SCALE GENOMIC DNA]</scope>
    <source>
        <strain evidence="6">DSM 8987</strain>
    </source>
</reference>
<dbReference type="PANTHER" id="PTHR46682:SF1">
    <property type="entry name" value="ADHESION G-PROTEIN COUPLED RECEPTOR V1"/>
    <property type="match status" value="1"/>
</dbReference>
<organism evidence="5 6">
    <name type="scientific">Desulfuromonas thiophila</name>
    <dbReference type="NCBI Taxonomy" id="57664"/>
    <lineage>
        <taxon>Bacteria</taxon>
        <taxon>Pseudomonadati</taxon>
        <taxon>Thermodesulfobacteriota</taxon>
        <taxon>Desulfuromonadia</taxon>
        <taxon>Desulfuromonadales</taxon>
        <taxon>Desulfuromonadaceae</taxon>
        <taxon>Desulfuromonas</taxon>
    </lineage>
</organism>
<evidence type="ECO:0000313" key="5">
    <source>
        <dbReference type="EMBL" id="SDE30873.1"/>
    </source>
</evidence>
<evidence type="ECO:0000259" key="4">
    <source>
        <dbReference type="SMART" id="SM00237"/>
    </source>
</evidence>
<sequence>MSLTTSQISQLYVALFNRASEGEGNAFWQAVSADRAEIADAMLATEAAKAYFGGSLDSNQAFIEHIYQNTLNKTLADDPTGIAFWVAALDGGQSRGAVVASLIDAVYQYAQSSDPLARAAYAQFTNRVALSDYTALAIEQAPADYARSLAFDQGLPVTAAADSLTDAVAALQQVAGFELPLAYTVGDAVLNEANGSVTLTVTRTGRLDVASTLEYSTRSYTAGPTDFVSQSGTLQFAPGQSVKNISIGVVNDTIPEMDEVFRVRFSSPSDDFVADFTAEVTILDNDGIGLPGGGIDTGDGLVINVSDPEPVLEGDAAAGSAVVVVDVMAQTSTISVNQGELAYVDGSLEVAVVAGSADNVSLDTLTIDAVDGTLTYNPDDFAFLAEGEQAVFDVAFVIAGDSQQVEGSFQIVITGENDAPVVNETLRGVADEMVSIDQIGNGTFSTEPDFSGWTVDTTTLDLPDTWNSTAVIDRTGTNVITEDEAVAVLQFDGYLAGGNYCGTAYGPTITSDAFTGQTGDIVRFVYELSSGGDKAVGTGYIRDAVSGDIVQTVFNYQNPFTGSTGVQTVELQLEQAGEFVLDFRIGSQDGTCGGYVGATMNLGSAGIVRSYVRVDSAAQFDKQQFLSAVSDVDNGASVDVTLLSAVSELGAALTLDETGNILYDPVSPLVFLAEGATAQDQFGIRFTDEWGTATDTVVVVDLLGVNDAPEAVADVIYTNNVGSFNLAASLLTVNDSDPDQGDSLEVTAVQNVTGGTAVLDTDTGLIAIDGAETFEYSVTDTFGGTDSAPVAVVYQAGSSVTGSEQDDILLGSAGNDTLTGGAGDDLFGFFVGCGQDTITDFVAGAATDDAIDLSAFAALTSLVEVLALASQEGDDTLIDLGSGDAIRLQGVVLENLQADDFVFAAA</sequence>
<dbReference type="InterPro" id="IPR025282">
    <property type="entry name" value="DUF4214"/>
</dbReference>
<evidence type="ECO:0000256" key="1">
    <source>
        <dbReference type="ARBA" id="ARBA00022729"/>
    </source>
</evidence>
<keyword evidence="1" id="KW-0732">Signal</keyword>
<dbReference type="InterPro" id="IPR026919">
    <property type="entry name" value="ADGRV1"/>
</dbReference>
<evidence type="ECO:0000256" key="2">
    <source>
        <dbReference type="ARBA" id="ARBA00022737"/>
    </source>
</evidence>
<dbReference type="GO" id="GO:0016020">
    <property type="term" value="C:membrane"/>
    <property type="evidence" value="ECO:0007669"/>
    <property type="project" value="InterPro"/>
</dbReference>
<dbReference type="GO" id="GO:0005509">
    <property type="term" value="F:calcium ion binding"/>
    <property type="evidence" value="ECO:0007669"/>
    <property type="project" value="InterPro"/>
</dbReference>
<dbReference type="PANTHER" id="PTHR46682">
    <property type="entry name" value="ADHESION G-PROTEIN COUPLED RECEPTOR V1"/>
    <property type="match status" value="1"/>
</dbReference>
<dbReference type="EMBL" id="FNAQ01000007">
    <property type="protein sequence ID" value="SDE30873.1"/>
    <property type="molecule type" value="Genomic_DNA"/>
</dbReference>
<dbReference type="PROSITE" id="PS00330">
    <property type="entry name" value="HEMOLYSIN_CALCIUM"/>
    <property type="match status" value="1"/>
</dbReference>
<dbReference type="InterPro" id="IPR018511">
    <property type="entry name" value="Hemolysin-typ_Ca-bd_CS"/>
</dbReference>
<dbReference type="InterPro" id="IPR011049">
    <property type="entry name" value="Serralysin-like_metalloprot_C"/>
</dbReference>
<dbReference type="Pfam" id="PF17963">
    <property type="entry name" value="Big_9"/>
    <property type="match status" value="1"/>
</dbReference>
<name>A0A1G7BV35_9BACT</name>
<dbReference type="InterPro" id="IPR001343">
    <property type="entry name" value="Hemolysn_Ca-bd"/>
</dbReference>
<gene>
    <name evidence="5" type="ORF">SAMN05661003_10758</name>
</gene>
<dbReference type="Gene3D" id="2.150.10.10">
    <property type="entry name" value="Serralysin-like metalloprotease, C-terminal"/>
    <property type="match status" value="1"/>
</dbReference>
<dbReference type="RefSeq" id="WP_092078237.1">
    <property type="nucleotide sequence ID" value="NZ_FNAQ01000007.1"/>
</dbReference>